<reference evidence="5" key="1">
    <citation type="journal article" date="2019" name="Int. J. Syst. Evol. Microbiol.">
        <title>The Global Catalogue of Microorganisms (GCM) 10K type strain sequencing project: providing services to taxonomists for standard genome sequencing and annotation.</title>
        <authorList>
            <consortium name="The Broad Institute Genomics Platform"/>
            <consortium name="The Broad Institute Genome Sequencing Center for Infectious Disease"/>
            <person name="Wu L."/>
            <person name="Ma J."/>
        </authorList>
    </citation>
    <scope>NUCLEOTIDE SEQUENCE [LARGE SCALE GENOMIC DNA]</scope>
    <source>
        <strain evidence="5">KCTC 33842</strain>
    </source>
</reference>
<dbReference type="PROSITE" id="PS51257">
    <property type="entry name" value="PROKAR_LIPOPROTEIN"/>
    <property type="match status" value="1"/>
</dbReference>
<protein>
    <submittedName>
        <fullName evidence="4">Lamin tail domain-containing protein</fullName>
    </submittedName>
</protein>
<feature type="region of interest" description="Disordered" evidence="1">
    <location>
        <begin position="388"/>
        <end position="412"/>
    </location>
</feature>
<dbReference type="Proteomes" id="UP001597475">
    <property type="component" value="Unassembled WGS sequence"/>
</dbReference>
<dbReference type="Pfam" id="PF00932">
    <property type="entry name" value="LTD"/>
    <property type="match status" value="1"/>
</dbReference>
<dbReference type="InterPro" id="IPR001322">
    <property type="entry name" value="Lamin_tail_dom"/>
</dbReference>
<name>A0ABW5P024_9DEIO</name>
<dbReference type="PROSITE" id="PS51841">
    <property type="entry name" value="LTD"/>
    <property type="match status" value="1"/>
</dbReference>
<evidence type="ECO:0000256" key="1">
    <source>
        <dbReference type="SAM" id="MobiDB-lite"/>
    </source>
</evidence>
<dbReference type="InterPro" id="IPR036415">
    <property type="entry name" value="Lamin_tail_dom_sf"/>
</dbReference>
<comment type="caution">
    <text evidence="4">The sequence shown here is derived from an EMBL/GenBank/DDBJ whole genome shotgun (WGS) entry which is preliminary data.</text>
</comment>
<dbReference type="RefSeq" id="WP_386842842.1">
    <property type="nucleotide sequence ID" value="NZ_JBHUMK010000010.1"/>
</dbReference>
<evidence type="ECO:0000313" key="5">
    <source>
        <dbReference type="Proteomes" id="UP001597475"/>
    </source>
</evidence>
<sequence length="412" mass="41113">MSIKTPALLALAGTLLLGACSQQPTAPVAAAPTPSSPVTSNPAPRAALGLYELHISAAGGKLSSSVTRVGGGKLSAQEISGLTFSAAAAENTSDASGKHYKVAITVNNGSGKDINQPLYVPVAVSGYTQNSTYFRGAKDSSGADSDPSGVTLEQADTATPLIATNVSSSLFALPSGMSVQGVSAQAWQSPTLAAGATQTVTFGFNIPLSNPTYSFNVVFGVFATPNVNHLVMSQVYPGGGANSGTPTYKNDYVELFNPTNGDISLNGLSLQYGSATSTSAFSNIATLPAAATIKPGQYYLVKLGTAGTAGADLTPTPDASGGLNLGASAGKIALVNGTTGITKATDTAVVDFVGYGTANDKEGAATAPNPGNTATALLRAAQGCTDTNVNSSDFTTGTPAPRNSASPANLCQ</sequence>
<gene>
    <name evidence="4" type="ORF">ACFSR9_02860</name>
</gene>
<evidence type="ECO:0000256" key="2">
    <source>
        <dbReference type="SAM" id="SignalP"/>
    </source>
</evidence>
<accession>A0ABW5P024</accession>
<proteinExistence type="predicted"/>
<evidence type="ECO:0000259" key="3">
    <source>
        <dbReference type="PROSITE" id="PS51841"/>
    </source>
</evidence>
<dbReference type="EMBL" id="JBHUMK010000010">
    <property type="protein sequence ID" value="MFD2608380.1"/>
    <property type="molecule type" value="Genomic_DNA"/>
</dbReference>
<evidence type="ECO:0000313" key="4">
    <source>
        <dbReference type="EMBL" id="MFD2608380.1"/>
    </source>
</evidence>
<feature type="domain" description="LTD" evidence="3">
    <location>
        <begin position="223"/>
        <end position="357"/>
    </location>
</feature>
<organism evidence="4 5">
    <name type="scientific">Deinococcus taklimakanensis</name>
    <dbReference type="NCBI Taxonomy" id="536443"/>
    <lineage>
        <taxon>Bacteria</taxon>
        <taxon>Thermotogati</taxon>
        <taxon>Deinococcota</taxon>
        <taxon>Deinococci</taxon>
        <taxon>Deinococcales</taxon>
        <taxon>Deinococcaceae</taxon>
        <taxon>Deinococcus</taxon>
    </lineage>
</organism>
<keyword evidence="2" id="KW-0732">Signal</keyword>
<keyword evidence="5" id="KW-1185">Reference proteome</keyword>
<feature type="chain" id="PRO_5046794361" evidence="2">
    <location>
        <begin position="27"/>
        <end position="412"/>
    </location>
</feature>
<dbReference type="SUPFAM" id="SSF74853">
    <property type="entry name" value="Lamin A/C globular tail domain"/>
    <property type="match status" value="1"/>
</dbReference>
<feature type="signal peptide" evidence="2">
    <location>
        <begin position="1"/>
        <end position="26"/>
    </location>
</feature>